<gene>
    <name evidence="3" type="primary">SUVC09G1420</name>
    <name evidence="3" type="ORF">SUVC_09G1420</name>
</gene>
<evidence type="ECO:0000313" key="3">
    <source>
        <dbReference type="EMBL" id="CAI4065405.1"/>
    </source>
</evidence>
<dbReference type="InterPro" id="IPR013783">
    <property type="entry name" value="Ig-like_fold"/>
</dbReference>
<organism evidence="3 4">
    <name type="scientific">Saccharomyces uvarum</name>
    <name type="common">Yeast</name>
    <name type="synonym">Saccharomyces bayanus var. uvarum</name>
    <dbReference type="NCBI Taxonomy" id="230603"/>
    <lineage>
        <taxon>Eukaryota</taxon>
        <taxon>Fungi</taxon>
        <taxon>Dikarya</taxon>
        <taxon>Ascomycota</taxon>
        <taxon>Saccharomycotina</taxon>
        <taxon>Saccharomycetes</taxon>
        <taxon>Saccharomycetales</taxon>
        <taxon>Saccharomycetaceae</taxon>
        <taxon>Saccharomyces</taxon>
    </lineage>
</organism>
<dbReference type="AlphaFoldDB" id="A0AA35JL63"/>
<feature type="domain" description="AMP-activated protein kinase glycogen-binding" evidence="2">
    <location>
        <begin position="18"/>
        <end position="96"/>
    </location>
</feature>
<dbReference type="Gene3D" id="2.60.40.10">
    <property type="entry name" value="Immunoglobulins"/>
    <property type="match status" value="1"/>
</dbReference>
<keyword evidence="1" id="KW-0597">Phosphoprotein</keyword>
<dbReference type="InterPro" id="IPR032640">
    <property type="entry name" value="AMPK1_CBM"/>
</dbReference>
<proteinExistence type="predicted"/>
<dbReference type="SUPFAM" id="SSF81296">
    <property type="entry name" value="E set domains"/>
    <property type="match status" value="1"/>
</dbReference>
<reference evidence="3" key="1">
    <citation type="submission" date="2022-10" db="EMBL/GenBank/DDBJ databases">
        <authorList>
            <person name="Byrne P K."/>
        </authorList>
    </citation>
    <scope>NUCLEOTIDE SEQUENCE</scope>
    <source>
        <strain evidence="3">CBS7001</strain>
    </source>
</reference>
<dbReference type="EMBL" id="OX365920">
    <property type="protein sequence ID" value="CAI4065405.1"/>
    <property type="molecule type" value="Genomic_DNA"/>
</dbReference>
<protein>
    <recommendedName>
        <fullName evidence="2">AMP-activated protein kinase glycogen-binding domain-containing protein</fullName>
    </recommendedName>
</protein>
<sequence length="190" mass="21857">MSSFLLIIPEDVVKEYSKGDKLVVTGEFDNWGHSEYVLQYDSSAQNYTVQIPRREDQRSTMFKVVINDKKWVTLNYFDTVTDKSGYTNNVLHFKDNNEASQLMDVPLSPHARASTAKGKPEDDSLNDYVNLSSHSDLSSTEEIVYWNSDMEDENLDATIQCDFHEAFNSRKESLNGLMCIAKKVKTYWNK</sequence>
<dbReference type="CDD" id="cd02859">
    <property type="entry name" value="E_set_AMPKbeta_like_N"/>
    <property type="match status" value="1"/>
</dbReference>
<evidence type="ECO:0000259" key="2">
    <source>
        <dbReference type="Pfam" id="PF16561"/>
    </source>
</evidence>
<evidence type="ECO:0000313" key="4">
    <source>
        <dbReference type="Proteomes" id="UP001162090"/>
    </source>
</evidence>
<dbReference type="Proteomes" id="UP001162090">
    <property type="component" value="Chromosome 9"/>
</dbReference>
<dbReference type="Pfam" id="PF16561">
    <property type="entry name" value="AMPK1_CBM"/>
    <property type="match status" value="1"/>
</dbReference>
<accession>A0AA35JL63</accession>
<evidence type="ECO:0000256" key="1">
    <source>
        <dbReference type="ARBA" id="ARBA00022553"/>
    </source>
</evidence>
<dbReference type="InterPro" id="IPR014756">
    <property type="entry name" value="Ig_E-set"/>
</dbReference>
<name>A0AA35JL63_SACUV</name>